<dbReference type="PROSITE" id="PS50949">
    <property type="entry name" value="HTH_GNTR"/>
    <property type="match status" value="1"/>
</dbReference>
<evidence type="ECO:0000256" key="3">
    <source>
        <dbReference type="ARBA" id="ARBA00023163"/>
    </source>
</evidence>
<comment type="caution">
    <text evidence="5">The sequence shown here is derived from an EMBL/GenBank/DDBJ whole genome shotgun (WGS) entry which is preliminary data.</text>
</comment>
<keyword evidence="6" id="KW-1185">Reference proteome</keyword>
<dbReference type="PRINTS" id="PR00035">
    <property type="entry name" value="HTHGNTR"/>
</dbReference>
<reference evidence="5" key="1">
    <citation type="submission" date="2020-06" db="EMBL/GenBank/DDBJ databases">
        <title>Novel chitinolytic bacterium.</title>
        <authorList>
            <person name="Ungkulpasvich U."/>
            <person name="Kosugi A."/>
            <person name="Uke A."/>
        </authorList>
    </citation>
    <scope>NUCLEOTIDE SEQUENCE</scope>
    <source>
        <strain evidence="5">UUS1-1</strain>
    </source>
</reference>
<dbReference type="SUPFAM" id="SSF48008">
    <property type="entry name" value="GntR ligand-binding domain-like"/>
    <property type="match status" value="1"/>
</dbReference>
<evidence type="ECO:0000256" key="2">
    <source>
        <dbReference type="ARBA" id="ARBA00023125"/>
    </source>
</evidence>
<dbReference type="PANTHER" id="PTHR43537">
    <property type="entry name" value="TRANSCRIPTIONAL REGULATOR, GNTR FAMILY"/>
    <property type="match status" value="1"/>
</dbReference>
<dbReference type="InterPro" id="IPR011711">
    <property type="entry name" value="GntR_C"/>
</dbReference>
<dbReference type="SMART" id="SM00345">
    <property type="entry name" value="HTH_GNTR"/>
    <property type="match status" value="1"/>
</dbReference>
<dbReference type="InterPro" id="IPR036388">
    <property type="entry name" value="WH-like_DNA-bd_sf"/>
</dbReference>
<gene>
    <name evidence="5" type="ORF">G5B42_10745</name>
</gene>
<dbReference type="AlphaFoldDB" id="A0A8J6I3W5"/>
<dbReference type="InterPro" id="IPR000524">
    <property type="entry name" value="Tscrpt_reg_HTH_GntR"/>
</dbReference>
<sequence>MVSLDLKPVATVNTSTRIIEQFIEMLRTNKLKPGNCLPSEASLAKSLGTSRATIREALSGLKALGVLESIPGKGNFIKKPNVHYELDNIIDAVRSRMTYLEALEARRAIEGEICYLAAKRRTEASLREIKNSLDKCRNVKTVDEFINVDYEFHLALAKASDNRLFIQFIKEALLKLEHPYYNIIRLAEDDSSSVERLFGKSYNDHEAIYEAISKADASLARKCMINHLQAAKQKFTEYNEKALLT</sequence>
<keyword evidence="3" id="KW-0804">Transcription</keyword>
<keyword evidence="1" id="KW-0805">Transcription regulation</keyword>
<dbReference type="GO" id="GO:0003700">
    <property type="term" value="F:DNA-binding transcription factor activity"/>
    <property type="evidence" value="ECO:0007669"/>
    <property type="project" value="InterPro"/>
</dbReference>
<organism evidence="5 6">
    <name type="scientific">Capillibacterium thermochitinicola</name>
    <dbReference type="NCBI Taxonomy" id="2699427"/>
    <lineage>
        <taxon>Bacteria</taxon>
        <taxon>Bacillati</taxon>
        <taxon>Bacillota</taxon>
        <taxon>Capillibacterium</taxon>
    </lineage>
</organism>
<dbReference type="Pfam" id="PF07729">
    <property type="entry name" value="FCD"/>
    <property type="match status" value="1"/>
</dbReference>
<evidence type="ECO:0000313" key="5">
    <source>
        <dbReference type="EMBL" id="MBA2134009.1"/>
    </source>
</evidence>
<dbReference type="GO" id="GO:0003677">
    <property type="term" value="F:DNA binding"/>
    <property type="evidence" value="ECO:0007669"/>
    <property type="project" value="UniProtKB-KW"/>
</dbReference>
<feature type="domain" description="HTH gntR-type" evidence="4">
    <location>
        <begin position="12"/>
        <end position="80"/>
    </location>
</feature>
<dbReference type="PANTHER" id="PTHR43537:SF5">
    <property type="entry name" value="UXU OPERON TRANSCRIPTIONAL REGULATOR"/>
    <property type="match status" value="1"/>
</dbReference>
<evidence type="ECO:0000256" key="1">
    <source>
        <dbReference type="ARBA" id="ARBA00023015"/>
    </source>
</evidence>
<evidence type="ECO:0000259" key="4">
    <source>
        <dbReference type="PROSITE" id="PS50949"/>
    </source>
</evidence>
<evidence type="ECO:0000313" key="6">
    <source>
        <dbReference type="Proteomes" id="UP000657177"/>
    </source>
</evidence>
<dbReference type="InterPro" id="IPR008920">
    <property type="entry name" value="TF_FadR/GntR_C"/>
</dbReference>
<dbReference type="CDD" id="cd07377">
    <property type="entry name" value="WHTH_GntR"/>
    <property type="match status" value="1"/>
</dbReference>
<proteinExistence type="predicted"/>
<dbReference type="SUPFAM" id="SSF46785">
    <property type="entry name" value="Winged helix' DNA-binding domain"/>
    <property type="match status" value="1"/>
</dbReference>
<dbReference type="Proteomes" id="UP000657177">
    <property type="component" value="Unassembled WGS sequence"/>
</dbReference>
<protein>
    <submittedName>
        <fullName evidence="5">FadR family transcriptional regulator</fullName>
    </submittedName>
</protein>
<dbReference type="Gene3D" id="1.20.120.530">
    <property type="entry name" value="GntR ligand-binding domain-like"/>
    <property type="match status" value="1"/>
</dbReference>
<accession>A0A8J6I3W5</accession>
<keyword evidence="2" id="KW-0238">DNA-binding</keyword>
<dbReference type="EMBL" id="JAAKDE010000039">
    <property type="protein sequence ID" value="MBA2134009.1"/>
    <property type="molecule type" value="Genomic_DNA"/>
</dbReference>
<dbReference type="InterPro" id="IPR036390">
    <property type="entry name" value="WH_DNA-bd_sf"/>
</dbReference>
<dbReference type="SMART" id="SM00895">
    <property type="entry name" value="FCD"/>
    <property type="match status" value="1"/>
</dbReference>
<dbReference type="Pfam" id="PF00392">
    <property type="entry name" value="GntR"/>
    <property type="match status" value="1"/>
</dbReference>
<dbReference type="Gene3D" id="1.10.10.10">
    <property type="entry name" value="Winged helix-like DNA-binding domain superfamily/Winged helix DNA-binding domain"/>
    <property type="match status" value="1"/>
</dbReference>
<name>A0A8J6I3W5_9FIRM</name>
<dbReference type="RefSeq" id="WP_181340477.1">
    <property type="nucleotide sequence ID" value="NZ_JAAKDE010000039.1"/>
</dbReference>